<reference evidence="2" key="1">
    <citation type="submission" date="2013-03" db="EMBL/GenBank/DDBJ databases">
        <title>Genome Sequence of the Profundibacterium mesophilum strain KAUST100406-0324T from Red Sea, a novel genus in the family Rhodobacteraceae.</title>
        <authorList>
            <person name="Essack M."/>
            <person name="Alam I."/>
            <person name="Lafi F."/>
            <person name="Alawi W."/>
            <person name="Kamanu F."/>
            <person name="Al-Suwailem A."/>
            <person name="Lee O.O."/>
            <person name="Xu Y."/>
            <person name="Bajic V."/>
            <person name="Qian P.-Y."/>
            <person name="Archer J."/>
        </authorList>
    </citation>
    <scope>NUCLEOTIDE SEQUENCE</scope>
    <source>
        <strain evidence="2">KAUST100406-0324</strain>
    </source>
</reference>
<sequence length="242" mass="24940">MGLREQFHARPIFMTINCHGRYSLMLRSMIVLAIAVSASAATAQNNRLKLIQDGFGNTATIDQSDAAGSSIGPLSDLTGGRLNLLPLRTRGALPVLNQVGDNNDIDIDIDGLGSQVLFSQNASLQGIDLANSGMISVQGNGVALLFQDGGGNDASIVISGAGAMGAITQIGSHNRSDLTVSGASAEGFLIQQGNNNIATGVQVGGTGARVRLMQTGDNLVSEGLVANSNAESVTIVQRNIRP</sequence>
<gene>
    <name evidence="2" type="primary">csgB</name>
    <name evidence="2" type="ORF">PMES_00468</name>
</gene>
<feature type="chain" id="PRO_5037962325" evidence="1">
    <location>
        <begin position="44"/>
        <end position="242"/>
    </location>
</feature>
<keyword evidence="1" id="KW-0732">Signal</keyword>
<dbReference type="AlphaFoldDB" id="A0A921NRA9"/>
<dbReference type="EMBL" id="APKE01000007">
    <property type="protein sequence ID" value="KAF0677152.1"/>
    <property type="molecule type" value="Genomic_DNA"/>
</dbReference>
<dbReference type="Proteomes" id="UP000698242">
    <property type="component" value="Unassembled WGS sequence"/>
</dbReference>
<accession>A0A921NRA9</accession>
<evidence type="ECO:0000313" key="2">
    <source>
        <dbReference type="EMBL" id="KAF0677152.1"/>
    </source>
</evidence>
<feature type="signal peptide" evidence="1">
    <location>
        <begin position="1"/>
        <end position="43"/>
    </location>
</feature>
<protein>
    <submittedName>
        <fullName evidence="2">Minor curlin subunit nucleator CsgB</fullName>
    </submittedName>
</protein>
<keyword evidence="3" id="KW-1185">Reference proteome</keyword>
<evidence type="ECO:0000256" key="1">
    <source>
        <dbReference type="SAM" id="SignalP"/>
    </source>
</evidence>
<proteinExistence type="predicted"/>
<evidence type="ECO:0000313" key="3">
    <source>
        <dbReference type="Proteomes" id="UP000698242"/>
    </source>
</evidence>
<name>A0A921NRA9_9RHOB</name>
<organism evidence="2 3">
    <name type="scientific">Profundibacterium mesophilum KAUST100406-0324</name>
    <dbReference type="NCBI Taxonomy" id="1037889"/>
    <lineage>
        <taxon>Bacteria</taxon>
        <taxon>Pseudomonadati</taxon>
        <taxon>Pseudomonadota</taxon>
        <taxon>Alphaproteobacteria</taxon>
        <taxon>Rhodobacterales</taxon>
        <taxon>Roseobacteraceae</taxon>
        <taxon>Profundibacterium</taxon>
    </lineage>
</organism>
<comment type="caution">
    <text evidence="2">The sequence shown here is derived from an EMBL/GenBank/DDBJ whole genome shotgun (WGS) entry which is preliminary data.</text>
</comment>